<dbReference type="EMBL" id="CP000448">
    <property type="protein sequence ID" value="ABI69364.1"/>
    <property type="molecule type" value="Genomic_DNA"/>
</dbReference>
<dbReference type="Pfam" id="PF08487">
    <property type="entry name" value="VIT"/>
    <property type="match status" value="1"/>
</dbReference>
<evidence type="ECO:0000313" key="4">
    <source>
        <dbReference type="Proteomes" id="UP000001968"/>
    </source>
</evidence>
<dbReference type="InterPro" id="IPR036465">
    <property type="entry name" value="vWFA_dom_sf"/>
</dbReference>
<keyword evidence="4" id="KW-1185">Reference proteome</keyword>
<dbReference type="PANTHER" id="PTHR45737:SF6">
    <property type="entry name" value="VON WILLEBRAND FACTOR A DOMAIN-CONTAINING PROTEIN 5A"/>
    <property type="match status" value="1"/>
</dbReference>
<evidence type="ECO:0000259" key="1">
    <source>
        <dbReference type="PROSITE" id="PS50234"/>
    </source>
</evidence>
<proteinExistence type="predicted"/>
<dbReference type="eggNOG" id="COG2304">
    <property type="taxonomic scope" value="Bacteria"/>
</dbReference>
<dbReference type="InterPro" id="IPR008930">
    <property type="entry name" value="Terpenoid_cyclase/PrenylTrfase"/>
</dbReference>
<dbReference type="Proteomes" id="UP000001968">
    <property type="component" value="Chromosome"/>
</dbReference>
<feature type="domain" description="VIT" evidence="2">
    <location>
        <begin position="1"/>
        <end position="128"/>
    </location>
</feature>
<feature type="domain" description="VWFA" evidence="1">
    <location>
        <begin position="278"/>
        <end position="454"/>
    </location>
</feature>
<dbReference type="HOGENOM" id="CLU_360526_0_0_9"/>
<accession>Q0AV90</accession>
<dbReference type="SMART" id="SM00327">
    <property type="entry name" value="VWA"/>
    <property type="match status" value="1"/>
</dbReference>
<reference evidence="4" key="1">
    <citation type="journal article" date="2010" name="Environ. Microbiol.">
        <title>The genome of Syntrophomonas wolfei: new insights into syntrophic metabolism and biohydrogen production.</title>
        <authorList>
            <person name="Sieber J.R."/>
            <person name="Sims D.R."/>
            <person name="Han C."/>
            <person name="Kim E."/>
            <person name="Lykidis A."/>
            <person name="Lapidus A.L."/>
            <person name="McDonnald E."/>
            <person name="Rohlin L."/>
            <person name="Culley D.E."/>
            <person name="Gunsalus R."/>
            <person name="McInerney M.J."/>
        </authorList>
    </citation>
    <scope>NUCLEOTIDE SEQUENCE [LARGE SCALE GENOMIC DNA]</scope>
    <source>
        <strain evidence="4">DSM 2245B / Goettingen</strain>
    </source>
</reference>
<dbReference type="SUPFAM" id="SSF53300">
    <property type="entry name" value="vWA-like"/>
    <property type="match status" value="1"/>
</dbReference>
<dbReference type="RefSeq" id="WP_011641456.1">
    <property type="nucleotide sequence ID" value="NC_008346.1"/>
</dbReference>
<dbReference type="Gene3D" id="3.40.50.410">
    <property type="entry name" value="von Willebrand factor, type A domain"/>
    <property type="match status" value="1"/>
</dbReference>
<dbReference type="Pfam" id="PF13768">
    <property type="entry name" value="VWA_3"/>
    <property type="match status" value="1"/>
</dbReference>
<dbReference type="STRING" id="335541.Swol_2070"/>
<dbReference type="InterPro" id="IPR002035">
    <property type="entry name" value="VWF_A"/>
</dbReference>
<organism evidence="3 4">
    <name type="scientific">Syntrophomonas wolfei subsp. wolfei (strain DSM 2245B / Goettingen)</name>
    <dbReference type="NCBI Taxonomy" id="335541"/>
    <lineage>
        <taxon>Bacteria</taxon>
        <taxon>Bacillati</taxon>
        <taxon>Bacillota</taxon>
        <taxon>Clostridia</taxon>
        <taxon>Eubacteriales</taxon>
        <taxon>Syntrophomonadaceae</taxon>
        <taxon>Syntrophomonas</taxon>
    </lineage>
</organism>
<dbReference type="SMART" id="SM00609">
    <property type="entry name" value="VIT"/>
    <property type="match status" value="1"/>
</dbReference>
<dbReference type="InterPro" id="IPR013694">
    <property type="entry name" value="VIT"/>
</dbReference>
<dbReference type="AlphaFoldDB" id="Q0AV90"/>
<evidence type="ECO:0000313" key="3">
    <source>
        <dbReference type="EMBL" id="ABI69364.1"/>
    </source>
</evidence>
<dbReference type="SUPFAM" id="SSF48239">
    <property type="entry name" value="Terpenoid cyclases/Protein prenyltransferases"/>
    <property type="match status" value="1"/>
</dbReference>
<evidence type="ECO:0000259" key="2">
    <source>
        <dbReference type="PROSITE" id="PS51468"/>
    </source>
</evidence>
<sequence>MEYGLTEKSSGKSVALKAVDVTGTLAADALQITSTQKYLNDSGKNAELIYTFPLPENAAVHDFAARIGETHVSGRIMERDQAFKEYDQAIRSGDSSILLESVRPNVFQVSLGQIDADEEVEIAISYFQEIKNIDTEMRISIPMLLAPRFIPGKPLGKKIGPGRAEPTDRVPDADFISPPIGETGYRATLSLHVHNNTPISSIKSPSHKIRIDRMDEYSATITLQENNTRMNRDFVLNLKLDGETVPRIIYWKNPKDEYFACITYTPELPIIEQRQPKEYIFLIDISRSMEGKKIEHAADAIQICLRNLDEGDSFNLLAFESENHAFAPKSLPYNQENLDKASAWVKNLHAMGGTNILPAVQLALKEAGDQQKVVILATDGQVGNENEIINYVRKRNQNLCLFSLGIDTAVNSYFINQIAEAGNGCAEFSYPGESLEEKMLRHFARINATSMDNVTFSLPNISAYDWAETPPSRLYDMEPYTHLIRLAAPPQEELLITGDCCGQKMVLKVDQIIKIENAEILEKLWAKRKITQLETYLQTGNPRRASGTKEEIVSLSERYHILSTLTSFIAEFERKDKLSGIPETIIIPVDAPHAWGMFEDHVSYFSAGGFGFIGGAAISNNQLESALFTKKDIINMNKDILYNHSKVDSELKSYRMSQKSDSEDQENKLNKLAAEQNADGSFGRDQGDPRSQIEVTCKAIVTLCENGQKVNLFRQQILKAISYLMLMSDEVLADTDLTKITISALESARNRRIIRKGSQQLDFLKRLRSIDSGAFL</sequence>
<dbReference type="PROSITE" id="PS50234">
    <property type="entry name" value="VWFA"/>
    <property type="match status" value="1"/>
</dbReference>
<dbReference type="PANTHER" id="PTHR45737">
    <property type="entry name" value="VON WILLEBRAND FACTOR A DOMAIN-CONTAINING PROTEIN 5A"/>
    <property type="match status" value="1"/>
</dbReference>
<dbReference type="PROSITE" id="PS51468">
    <property type="entry name" value="VIT"/>
    <property type="match status" value="1"/>
</dbReference>
<name>Q0AV90_SYNWW</name>
<dbReference type="KEGG" id="swo:Swol_2070"/>
<gene>
    <name evidence="3" type="ordered locus">Swol_2070</name>
</gene>
<protein>
    <submittedName>
        <fullName evidence="3">Uncharacterized protein</fullName>
    </submittedName>
</protein>